<dbReference type="GO" id="GO:0030427">
    <property type="term" value="C:site of polarized growth"/>
    <property type="evidence" value="ECO:0007669"/>
    <property type="project" value="TreeGrafter"/>
</dbReference>
<sequence length="591" mass="66816">MQSPTPNNSLVINQFQRVVSKYKWTIFNNDLSIVKSGNSVTELSSFFKLKNCLQILIRNDTVLKKNNNNNSKNYSDAMHDIYAYVYSYWIGPSTSSQDKISFQESFLQNQKSLPKIISIVNVFQFCEKYIDEQLFINSMKINMYQPLFINVMDNINNIPINDAPETNISRHIQKMKIHQWISLQSNKRNQVEFQIGNTQENLEKLLGIGCTNITIFKKSFKELLYVVWEGKKSKPIQKIKFDQFHHFIYMMLREFHGSLKVLKFSSKDEFNLLMEIVNNEHAAKNTPGSAASKFVTNVSSGSSCPPSKPSTPLYRKPRNEGSVPLTGQRRNVVPHCSPVSVKSRYTPISSVCNSIASSPATHRSIPSTPAVGDEDDTLSQCSASSLSPASSNIQLALIPDEKKNKTVVLYGVTYQDNDELMNTIDQFNKKTINWFLLSYDTKRNLVVYGKGQKGVNEMKSHLKEERSLFGLVSINYIESNPEQLSCSSESNKSATLKKSNGGNGHSKTLFVQWLGKKSSALEKARRNSHLSGVSNLFKQHTLVHGELEADEVEDLNNSSILQKLTSFRNDISNTHVLYDSCEALLPNLNVI</sequence>
<evidence type="ECO:0000313" key="4">
    <source>
        <dbReference type="Proteomes" id="UP000695562"/>
    </source>
</evidence>
<evidence type="ECO:0000259" key="2">
    <source>
        <dbReference type="PROSITE" id="PS51263"/>
    </source>
</evidence>
<organism evidence="3 4">
    <name type="scientific">Polysphondylium violaceum</name>
    <dbReference type="NCBI Taxonomy" id="133409"/>
    <lineage>
        <taxon>Eukaryota</taxon>
        <taxon>Amoebozoa</taxon>
        <taxon>Evosea</taxon>
        <taxon>Eumycetozoa</taxon>
        <taxon>Dictyostelia</taxon>
        <taxon>Dictyosteliales</taxon>
        <taxon>Dictyosteliaceae</taxon>
        <taxon>Polysphondylium</taxon>
    </lineage>
</organism>
<dbReference type="GO" id="GO:0030864">
    <property type="term" value="C:cortical actin cytoskeleton"/>
    <property type="evidence" value="ECO:0007669"/>
    <property type="project" value="TreeGrafter"/>
</dbReference>
<dbReference type="Gene3D" id="3.40.20.10">
    <property type="entry name" value="Severin"/>
    <property type="match status" value="1"/>
</dbReference>
<dbReference type="PANTHER" id="PTHR10829:SF54">
    <property type="entry name" value="ADF-H DOMAIN-CONTAINING PROTEIN"/>
    <property type="match status" value="1"/>
</dbReference>
<dbReference type="EMBL" id="AJWJ01000003">
    <property type="protein sequence ID" value="KAF2078563.1"/>
    <property type="molecule type" value="Genomic_DNA"/>
</dbReference>
<evidence type="ECO:0000256" key="1">
    <source>
        <dbReference type="SAM" id="MobiDB-lite"/>
    </source>
</evidence>
<dbReference type="GO" id="GO:0051015">
    <property type="term" value="F:actin filament binding"/>
    <property type="evidence" value="ECO:0007669"/>
    <property type="project" value="TreeGrafter"/>
</dbReference>
<comment type="caution">
    <text evidence="3">The sequence shown here is derived from an EMBL/GenBank/DDBJ whole genome shotgun (WGS) entry which is preliminary data.</text>
</comment>
<reference evidence="3" key="1">
    <citation type="submission" date="2020-01" db="EMBL/GenBank/DDBJ databases">
        <title>Development of genomics and gene disruption for Polysphondylium violaceum indicates a role for the polyketide synthase stlB in stalk morphogenesis.</title>
        <authorList>
            <person name="Narita B."/>
            <person name="Kawabe Y."/>
            <person name="Kin K."/>
            <person name="Saito T."/>
            <person name="Gibbs R."/>
            <person name="Kuspa A."/>
            <person name="Muzny D."/>
            <person name="Queller D."/>
            <person name="Richards S."/>
            <person name="Strassman J."/>
            <person name="Sucgang R."/>
            <person name="Worley K."/>
            <person name="Schaap P."/>
        </authorList>
    </citation>
    <scope>NUCLEOTIDE SEQUENCE</scope>
    <source>
        <strain evidence="3">QSvi11</strain>
    </source>
</reference>
<dbReference type="Pfam" id="PF00241">
    <property type="entry name" value="Cofilin_ADF"/>
    <property type="match status" value="1"/>
</dbReference>
<dbReference type="GO" id="GO:0030833">
    <property type="term" value="P:regulation of actin filament polymerization"/>
    <property type="evidence" value="ECO:0007669"/>
    <property type="project" value="TreeGrafter"/>
</dbReference>
<proteinExistence type="predicted"/>
<dbReference type="SUPFAM" id="SSF55753">
    <property type="entry name" value="Actin depolymerizing proteins"/>
    <property type="match status" value="1"/>
</dbReference>
<accession>A0A8J4Q259</accession>
<dbReference type="AlphaFoldDB" id="A0A8J4Q259"/>
<dbReference type="PROSITE" id="PS51263">
    <property type="entry name" value="ADF_H"/>
    <property type="match status" value="1"/>
</dbReference>
<dbReference type="PANTHER" id="PTHR10829">
    <property type="entry name" value="CORTACTIN AND DREBRIN"/>
    <property type="match status" value="1"/>
</dbReference>
<name>A0A8J4Q259_9MYCE</name>
<dbReference type="OrthoDB" id="20462at2759"/>
<evidence type="ECO:0000313" key="3">
    <source>
        <dbReference type="EMBL" id="KAF2078563.1"/>
    </source>
</evidence>
<dbReference type="InterPro" id="IPR029006">
    <property type="entry name" value="ADF-H/Gelsolin-like_dom_sf"/>
</dbReference>
<dbReference type="InterPro" id="IPR002108">
    <property type="entry name" value="ADF-H"/>
</dbReference>
<feature type="domain" description="ADF-H" evidence="2">
    <location>
        <begin position="411"/>
        <end position="565"/>
    </location>
</feature>
<dbReference type="Proteomes" id="UP000695562">
    <property type="component" value="Unassembled WGS sequence"/>
</dbReference>
<gene>
    <name evidence="3" type="ORF">CYY_000186</name>
</gene>
<dbReference type="GO" id="GO:0005884">
    <property type="term" value="C:actin filament"/>
    <property type="evidence" value="ECO:0007669"/>
    <property type="project" value="TreeGrafter"/>
</dbReference>
<feature type="region of interest" description="Disordered" evidence="1">
    <location>
        <begin position="297"/>
        <end position="329"/>
    </location>
</feature>
<feature type="region of interest" description="Disordered" evidence="1">
    <location>
        <begin position="362"/>
        <end position="385"/>
    </location>
</feature>
<protein>
    <recommendedName>
        <fullName evidence="2">ADF-H domain-containing protein</fullName>
    </recommendedName>
</protein>
<keyword evidence="4" id="KW-1185">Reference proteome</keyword>